<dbReference type="EMBL" id="FRAD01000006">
    <property type="protein sequence ID" value="SHJ76604.1"/>
    <property type="molecule type" value="Genomic_DNA"/>
</dbReference>
<dbReference type="InterPro" id="IPR016117">
    <property type="entry name" value="ArgJ-like_dom_sf"/>
</dbReference>
<dbReference type="STRING" id="1121331.SAMN02745248_00880"/>
<accession>A0A1M6LZK1</accession>
<proteinExistence type="inferred from homology"/>
<protein>
    <submittedName>
        <fullName evidence="2">D-aminopeptidase</fullName>
    </submittedName>
</protein>
<dbReference type="PANTHER" id="PTHR36512:SF3">
    <property type="entry name" value="BLR5678 PROTEIN"/>
    <property type="match status" value="1"/>
</dbReference>
<dbReference type="AlphaFoldDB" id="A0A1M6LZK1"/>
<dbReference type="Gene3D" id="3.60.70.12">
    <property type="entry name" value="L-amino peptidase D-ALA esterase/amidase"/>
    <property type="match status" value="1"/>
</dbReference>
<name>A0A1M6LZK1_9CLOT</name>
<dbReference type="CDD" id="cd02253">
    <property type="entry name" value="DmpA"/>
    <property type="match status" value="1"/>
</dbReference>
<keyword evidence="2" id="KW-0645">Protease</keyword>
<dbReference type="Proteomes" id="UP000183952">
    <property type="component" value="Unassembled WGS sequence"/>
</dbReference>
<dbReference type="PANTHER" id="PTHR36512">
    <property type="entry name" value="D-AMINOPEPTIDASE"/>
    <property type="match status" value="1"/>
</dbReference>
<dbReference type="Pfam" id="PF03576">
    <property type="entry name" value="Peptidase_S58"/>
    <property type="match status" value="1"/>
</dbReference>
<dbReference type="RefSeq" id="WP_072902751.1">
    <property type="nucleotide sequence ID" value="NZ_FRAD01000006.1"/>
</dbReference>
<gene>
    <name evidence="2" type="ORF">SAMN02745248_00880</name>
</gene>
<dbReference type="GO" id="GO:0004177">
    <property type="term" value="F:aminopeptidase activity"/>
    <property type="evidence" value="ECO:0007669"/>
    <property type="project" value="UniProtKB-KW"/>
</dbReference>
<evidence type="ECO:0000313" key="2">
    <source>
        <dbReference type="EMBL" id="SHJ76604.1"/>
    </source>
</evidence>
<comment type="similarity">
    <text evidence="1">Belongs to the peptidase S58 family.</text>
</comment>
<dbReference type="InterPro" id="IPR005321">
    <property type="entry name" value="Peptidase_S58_DmpA"/>
</dbReference>
<dbReference type="OrthoDB" id="9770388at2"/>
<evidence type="ECO:0000313" key="3">
    <source>
        <dbReference type="Proteomes" id="UP000183952"/>
    </source>
</evidence>
<reference evidence="2 3" key="1">
    <citation type="submission" date="2016-11" db="EMBL/GenBank/DDBJ databases">
        <authorList>
            <person name="Jaros S."/>
            <person name="Januszkiewicz K."/>
            <person name="Wedrychowicz H."/>
        </authorList>
    </citation>
    <scope>NUCLEOTIDE SEQUENCE [LARGE SCALE GENOMIC DNA]</scope>
    <source>
        <strain evidence="2 3">DSM 3090</strain>
    </source>
</reference>
<sequence length="344" mass="37657">MKNQKRIRDYGINVGCMKTGKLNSITDVEGVKVGHVTIKNENIMTGVTAILPHEGNIFREKVMASSCVINGFGKTTGLVQLEELGNLETPIILTNTLSVGTCYTGLVKYMLNENEDIGKTTGTVNPIICECNDGFLNDIRSLCVKEEHVAMAIENANTEFEEGNVGAGSGMSCYKLKGGIGTASRKFGDHEDYTMGALVMSNTGHINDFIIDGNKKGKEILERINEDKMPDKGSIIIILATDAPFSERQLKRLCKRATVGLARTGSYIHNGSGDIVIGFTTANRINHYEKNEVVKLTMYNEDKIDEAFRAVGESVEEAILNSMVTSESVVGRDGHERKSLKEFM</sequence>
<keyword evidence="3" id="KW-1185">Reference proteome</keyword>
<evidence type="ECO:0000256" key="1">
    <source>
        <dbReference type="ARBA" id="ARBA00007068"/>
    </source>
</evidence>
<dbReference type="SUPFAM" id="SSF56266">
    <property type="entry name" value="DmpA/ArgJ-like"/>
    <property type="match status" value="1"/>
</dbReference>
<keyword evidence="2" id="KW-0378">Hydrolase</keyword>
<keyword evidence="2" id="KW-0031">Aminopeptidase</keyword>
<organism evidence="2 3">
    <name type="scientific">Hathewaya proteolytica DSM 3090</name>
    <dbReference type="NCBI Taxonomy" id="1121331"/>
    <lineage>
        <taxon>Bacteria</taxon>
        <taxon>Bacillati</taxon>
        <taxon>Bacillota</taxon>
        <taxon>Clostridia</taxon>
        <taxon>Eubacteriales</taxon>
        <taxon>Clostridiaceae</taxon>
        <taxon>Hathewaya</taxon>
    </lineage>
</organism>